<keyword evidence="3" id="KW-1185">Reference proteome</keyword>
<feature type="transmembrane region" description="Helical" evidence="1">
    <location>
        <begin position="12"/>
        <end position="41"/>
    </location>
</feature>
<keyword evidence="1" id="KW-0812">Transmembrane</keyword>
<reference evidence="2" key="1">
    <citation type="submission" date="2022-11" db="EMBL/GenBank/DDBJ databases">
        <authorList>
            <person name="Mo P."/>
        </authorList>
    </citation>
    <scope>NUCLEOTIDE SEQUENCE</scope>
    <source>
        <strain evidence="2">HUAS 11-8</strain>
    </source>
</reference>
<organism evidence="2 3">
    <name type="scientific">Amycolatopsis cynarae</name>
    <dbReference type="NCBI Taxonomy" id="2995223"/>
    <lineage>
        <taxon>Bacteria</taxon>
        <taxon>Bacillati</taxon>
        <taxon>Actinomycetota</taxon>
        <taxon>Actinomycetes</taxon>
        <taxon>Pseudonocardiales</taxon>
        <taxon>Pseudonocardiaceae</taxon>
        <taxon>Amycolatopsis</taxon>
    </lineage>
</organism>
<dbReference type="RefSeq" id="WP_186382881.1">
    <property type="nucleotide sequence ID" value="NZ_CP113836.1"/>
</dbReference>
<accession>A0ABY7B0Y6</accession>
<sequence length="45" mass="4830">MAREATPVLALSAIVLGIVAAAVNADAWWFMIGLIAFLFLIERPS</sequence>
<dbReference type="EMBL" id="CP113836">
    <property type="protein sequence ID" value="WAL64918.1"/>
    <property type="molecule type" value="Genomic_DNA"/>
</dbReference>
<gene>
    <name evidence="2" type="ORF">ORV05_28915</name>
</gene>
<keyword evidence="1" id="KW-1133">Transmembrane helix</keyword>
<evidence type="ECO:0000313" key="3">
    <source>
        <dbReference type="Proteomes" id="UP001163203"/>
    </source>
</evidence>
<keyword evidence="1" id="KW-0472">Membrane</keyword>
<protein>
    <recommendedName>
        <fullName evidence="4">Phosphatidate cytidylyltransferase</fullName>
    </recommendedName>
</protein>
<evidence type="ECO:0000256" key="1">
    <source>
        <dbReference type="SAM" id="Phobius"/>
    </source>
</evidence>
<evidence type="ECO:0000313" key="2">
    <source>
        <dbReference type="EMBL" id="WAL64918.1"/>
    </source>
</evidence>
<proteinExistence type="predicted"/>
<dbReference type="Proteomes" id="UP001163203">
    <property type="component" value="Chromosome"/>
</dbReference>
<name>A0ABY7B0Y6_9PSEU</name>
<evidence type="ECO:0008006" key="4">
    <source>
        <dbReference type="Google" id="ProtNLM"/>
    </source>
</evidence>